<dbReference type="InterPro" id="IPR027417">
    <property type="entry name" value="P-loop_NTPase"/>
</dbReference>
<proteinExistence type="predicted"/>
<feature type="domain" description="ABC transporter" evidence="2">
    <location>
        <begin position="19"/>
        <end position="100"/>
    </location>
</feature>
<evidence type="ECO:0000259" key="2">
    <source>
        <dbReference type="Pfam" id="PF00005"/>
    </source>
</evidence>
<gene>
    <name evidence="3" type="ORF">ACFQV2_13965</name>
</gene>
<name>A0ABW2TM64_9PSEU</name>
<accession>A0ABW2TM64</accession>
<dbReference type="GO" id="GO:0005524">
    <property type="term" value="F:ATP binding"/>
    <property type="evidence" value="ECO:0007669"/>
    <property type="project" value="UniProtKB-KW"/>
</dbReference>
<evidence type="ECO:0000256" key="1">
    <source>
        <dbReference type="ARBA" id="ARBA00022448"/>
    </source>
</evidence>
<keyword evidence="3" id="KW-0067">ATP-binding</keyword>
<dbReference type="EMBL" id="JBHTEY010000004">
    <property type="protein sequence ID" value="MFC7614464.1"/>
    <property type="molecule type" value="Genomic_DNA"/>
</dbReference>
<dbReference type="SUPFAM" id="SSF52540">
    <property type="entry name" value="P-loop containing nucleoside triphosphate hydrolases"/>
    <property type="match status" value="1"/>
</dbReference>
<protein>
    <submittedName>
        <fullName evidence="3">ATP-binding cassette domain-containing protein</fullName>
    </submittedName>
</protein>
<keyword evidence="3" id="KW-0547">Nucleotide-binding</keyword>
<dbReference type="Pfam" id="PF00005">
    <property type="entry name" value="ABC_tran"/>
    <property type="match status" value="1"/>
</dbReference>
<evidence type="ECO:0000313" key="3">
    <source>
        <dbReference type="EMBL" id="MFC7614464.1"/>
    </source>
</evidence>
<dbReference type="PANTHER" id="PTHR42788">
    <property type="entry name" value="TAURINE IMPORT ATP-BINDING PROTEIN-RELATED"/>
    <property type="match status" value="1"/>
</dbReference>
<keyword evidence="1" id="KW-0813">Transport</keyword>
<dbReference type="InterPro" id="IPR050166">
    <property type="entry name" value="ABC_transporter_ATP-bind"/>
</dbReference>
<dbReference type="Gene3D" id="3.40.50.300">
    <property type="entry name" value="P-loop containing nucleotide triphosphate hydrolases"/>
    <property type="match status" value="1"/>
</dbReference>
<evidence type="ECO:0000313" key="4">
    <source>
        <dbReference type="Proteomes" id="UP001596512"/>
    </source>
</evidence>
<organism evidence="3 4">
    <name type="scientific">Actinokineospora soli</name>
    <dbReference type="NCBI Taxonomy" id="1048753"/>
    <lineage>
        <taxon>Bacteria</taxon>
        <taxon>Bacillati</taxon>
        <taxon>Actinomycetota</taxon>
        <taxon>Actinomycetes</taxon>
        <taxon>Pseudonocardiales</taxon>
        <taxon>Pseudonocardiaceae</taxon>
        <taxon>Actinokineospora</taxon>
    </lineage>
</organism>
<keyword evidence="4" id="KW-1185">Reference proteome</keyword>
<sequence length="151" mass="15530">MSVEIEDLTLRYGATTVLSGFHLSVRAGETVVVAGASGCGKSTLLRAVAGLLPVSGGRVVVDGEPVSGPSAQRALVFQDDGLLPWRTARRNVELPLALRGVRKGSGASAPTPGWPGSGWRGRGTGCRGSCPAACASGCSSPGRWRRARAWC</sequence>
<reference evidence="4" key="1">
    <citation type="journal article" date="2019" name="Int. J. Syst. Evol. Microbiol.">
        <title>The Global Catalogue of Microorganisms (GCM) 10K type strain sequencing project: providing services to taxonomists for standard genome sequencing and annotation.</title>
        <authorList>
            <consortium name="The Broad Institute Genomics Platform"/>
            <consortium name="The Broad Institute Genome Sequencing Center for Infectious Disease"/>
            <person name="Wu L."/>
            <person name="Ma J."/>
        </authorList>
    </citation>
    <scope>NUCLEOTIDE SEQUENCE [LARGE SCALE GENOMIC DNA]</scope>
    <source>
        <strain evidence="4">JCM 17695</strain>
    </source>
</reference>
<comment type="caution">
    <text evidence="3">The sequence shown here is derived from an EMBL/GenBank/DDBJ whole genome shotgun (WGS) entry which is preliminary data.</text>
</comment>
<dbReference type="Proteomes" id="UP001596512">
    <property type="component" value="Unassembled WGS sequence"/>
</dbReference>
<dbReference type="PANTHER" id="PTHR42788:SF13">
    <property type="entry name" value="ALIPHATIC SULFONATES IMPORT ATP-BINDING PROTEIN SSUB"/>
    <property type="match status" value="1"/>
</dbReference>
<dbReference type="InterPro" id="IPR003439">
    <property type="entry name" value="ABC_transporter-like_ATP-bd"/>
</dbReference>